<evidence type="ECO:0000313" key="1">
    <source>
        <dbReference type="EMBL" id="TFK66031.1"/>
    </source>
</evidence>
<evidence type="ECO:0000313" key="2">
    <source>
        <dbReference type="Proteomes" id="UP000308600"/>
    </source>
</evidence>
<keyword evidence="2" id="KW-1185">Reference proteome</keyword>
<reference evidence="1 2" key="1">
    <citation type="journal article" date="2019" name="Nat. Ecol. Evol.">
        <title>Megaphylogeny resolves global patterns of mushroom evolution.</title>
        <authorList>
            <person name="Varga T."/>
            <person name="Krizsan K."/>
            <person name="Foldi C."/>
            <person name="Dima B."/>
            <person name="Sanchez-Garcia M."/>
            <person name="Sanchez-Ramirez S."/>
            <person name="Szollosi G.J."/>
            <person name="Szarkandi J.G."/>
            <person name="Papp V."/>
            <person name="Albert L."/>
            <person name="Andreopoulos W."/>
            <person name="Angelini C."/>
            <person name="Antonin V."/>
            <person name="Barry K.W."/>
            <person name="Bougher N.L."/>
            <person name="Buchanan P."/>
            <person name="Buyck B."/>
            <person name="Bense V."/>
            <person name="Catcheside P."/>
            <person name="Chovatia M."/>
            <person name="Cooper J."/>
            <person name="Damon W."/>
            <person name="Desjardin D."/>
            <person name="Finy P."/>
            <person name="Geml J."/>
            <person name="Haridas S."/>
            <person name="Hughes K."/>
            <person name="Justo A."/>
            <person name="Karasinski D."/>
            <person name="Kautmanova I."/>
            <person name="Kiss B."/>
            <person name="Kocsube S."/>
            <person name="Kotiranta H."/>
            <person name="LaButti K.M."/>
            <person name="Lechner B.E."/>
            <person name="Liimatainen K."/>
            <person name="Lipzen A."/>
            <person name="Lukacs Z."/>
            <person name="Mihaltcheva S."/>
            <person name="Morgado L.N."/>
            <person name="Niskanen T."/>
            <person name="Noordeloos M.E."/>
            <person name="Ohm R.A."/>
            <person name="Ortiz-Santana B."/>
            <person name="Ovrebo C."/>
            <person name="Racz N."/>
            <person name="Riley R."/>
            <person name="Savchenko A."/>
            <person name="Shiryaev A."/>
            <person name="Soop K."/>
            <person name="Spirin V."/>
            <person name="Szebenyi C."/>
            <person name="Tomsovsky M."/>
            <person name="Tulloss R.E."/>
            <person name="Uehling J."/>
            <person name="Grigoriev I.V."/>
            <person name="Vagvolgyi C."/>
            <person name="Papp T."/>
            <person name="Martin F.M."/>
            <person name="Miettinen O."/>
            <person name="Hibbett D.S."/>
            <person name="Nagy L.G."/>
        </authorList>
    </citation>
    <scope>NUCLEOTIDE SEQUENCE [LARGE SCALE GENOMIC DNA]</scope>
    <source>
        <strain evidence="1 2">NL-1719</strain>
    </source>
</reference>
<sequence>MAMTSKSLDTLDDSIFHYNLSVSENDSLEVQARLSIASSELTLLDAQISEARAKLASFTRQREQQALRVNRYQGALSISRTLPAEVVRELLIQCIHSSGPMGLFPHPTDTRLVLTQVCSLWRTIICDTPTLWCDYEIRASKGLKQGDDTRSRLKDIMTACFGRAKTLPLNLAIKPFTPPSEFLPVYLVPDVLNPWAGQYGKLDLVYPRKEIWYWANHGSGWITEFPILTDLSIQEAQDTGEKPDEYNDDEEFSLSGWSELPMRCPSLTHFSLSGIGFHLDDLGFSWEQVTTIRLKDSELTSDRCYDLWKRCPSLEEFSAKLISDWRADDQALDLITVPQLLNLSFTTPSVLPCARLLRSLEAPKLRDVSLLITESFDEEDFLNLKNIPGIDEKLRELKVQQGMRLGEPLLNEIGEGLLIYFRASNGSTSTSLNPIWKMMSTVRSQNTLDL</sequence>
<name>A0ACD3AKH7_9AGAR</name>
<dbReference type="Proteomes" id="UP000308600">
    <property type="component" value="Unassembled WGS sequence"/>
</dbReference>
<protein>
    <submittedName>
        <fullName evidence="1">Uncharacterized protein</fullName>
    </submittedName>
</protein>
<gene>
    <name evidence="1" type="ORF">BDN72DRAFT_844802</name>
</gene>
<proteinExistence type="predicted"/>
<dbReference type="EMBL" id="ML208417">
    <property type="protein sequence ID" value="TFK66031.1"/>
    <property type="molecule type" value="Genomic_DNA"/>
</dbReference>
<accession>A0ACD3AKH7</accession>
<organism evidence="1 2">
    <name type="scientific">Pluteus cervinus</name>
    <dbReference type="NCBI Taxonomy" id="181527"/>
    <lineage>
        <taxon>Eukaryota</taxon>
        <taxon>Fungi</taxon>
        <taxon>Dikarya</taxon>
        <taxon>Basidiomycota</taxon>
        <taxon>Agaricomycotina</taxon>
        <taxon>Agaricomycetes</taxon>
        <taxon>Agaricomycetidae</taxon>
        <taxon>Agaricales</taxon>
        <taxon>Pluteineae</taxon>
        <taxon>Pluteaceae</taxon>
        <taxon>Pluteus</taxon>
    </lineage>
</organism>